<evidence type="ECO:0000313" key="3">
    <source>
        <dbReference type="Proteomes" id="UP000784294"/>
    </source>
</evidence>
<organism evidence="2 3">
    <name type="scientific">Protopolystoma xenopodis</name>
    <dbReference type="NCBI Taxonomy" id="117903"/>
    <lineage>
        <taxon>Eukaryota</taxon>
        <taxon>Metazoa</taxon>
        <taxon>Spiralia</taxon>
        <taxon>Lophotrochozoa</taxon>
        <taxon>Platyhelminthes</taxon>
        <taxon>Monogenea</taxon>
        <taxon>Polyopisthocotylea</taxon>
        <taxon>Polystomatidea</taxon>
        <taxon>Polystomatidae</taxon>
        <taxon>Protopolystoma</taxon>
    </lineage>
</organism>
<gene>
    <name evidence="2" type="ORF">PXEA_LOCUS3237</name>
</gene>
<feature type="compositionally biased region" description="Acidic residues" evidence="1">
    <location>
        <begin position="232"/>
        <end position="242"/>
    </location>
</feature>
<reference evidence="2" key="1">
    <citation type="submission" date="2018-11" db="EMBL/GenBank/DDBJ databases">
        <authorList>
            <consortium name="Pathogen Informatics"/>
        </authorList>
    </citation>
    <scope>NUCLEOTIDE SEQUENCE</scope>
</reference>
<evidence type="ECO:0000256" key="1">
    <source>
        <dbReference type="SAM" id="MobiDB-lite"/>
    </source>
</evidence>
<dbReference type="AlphaFoldDB" id="A0A448WEJ4"/>
<feature type="region of interest" description="Disordered" evidence="1">
    <location>
        <begin position="18"/>
        <end position="97"/>
    </location>
</feature>
<evidence type="ECO:0000313" key="2">
    <source>
        <dbReference type="EMBL" id="VEL09797.1"/>
    </source>
</evidence>
<accession>A0A448WEJ4</accession>
<comment type="caution">
    <text evidence="2">The sequence shown here is derived from an EMBL/GenBank/DDBJ whole genome shotgun (WGS) entry which is preliminary data.</text>
</comment>
<sequence length="283" mass="30501">MEAGLSLEVLRTRASLLGTAEEAELAVEKEEDGVEDDNDEDDEDDEEDEEDEYDDEEEEDEEEDEEEEVRGDDGSLAMPTVTESSSPTICPPPPGFSIDCLLSVYASSAAKPQASRGRPPPSPALIVSPSPKETGLPVSPHRLGSPQRQIAGPRPTSDHSHWPRLGGLVLDRVTSQAAVGRRRDHLNDMTPSNMGVVKATAIDVAVVVGVSQNATRLTNSSVSPESVSKAYEDDENNDEMEINDLSKLSVLNPDRGEVMADQLFEEKLKTGKPAVLSPSGWPG</sequence>
<dbReference type="EMBL" id="CAAALY010007265">
    <property type="protein sequence ID" value="VEL09797.1"/>
    <property type="molecule type" value="Genomic_DNA"/>
</dbReference>
<feature type="compositionally biased region" description="Acidic residues" evidence="1">
    <location>
        <begin position="21"/>
        <end position="70"/>
    </location>
</feature>
<keyword evidence="3" id="KW-1185">Reference proteome</keyword>
<name>A0A448WEJ4_9PLAT</name>
<dbReference type="Proteomes" id="UP000784294">
    <property type="component" value="Unassembled WGS sequence"/>
</dbReference>
<feature type="region of interest" description="Disordered" evidence="1">
    <location>
        <begin position="109"/>
        <end position="164"/>
    </location>
</feature>
<feature type="region of interest" description="Disordered" evidence="1">
    <location>
        <begin position="219"/>
        <end position="242"/>
    </location>
</feature>
<proteinExistence type="predicted"/>
<protein>
    <submittedName>
        <fullName evidence="2">Uncharacterized protein</fullName>
    </submittedName>
</protein>